<evidence type="ECO:0000313" key="3">
    <source>
        <dbReference type="EMBL" id="RKF60045.1"/>
    </source>
</evidence>
<dbReference type="STRING" id="62708.A0A420HRG3"/>
<dbReference type="Proteomes" id="UP000283383">
    <property type="component" value="Unassembled WGS sequence"/>
</dbReference>
<comment type="caution">
    <text evidence="3">The sequence shown here is derived from an EMBL/GenBank/DDBJ whole genome shotgun (WGS) entry which is preliminary data.</text>
</comment>
<feature type="domain" description="Smr" evidence="2">
    <location>
        <begin position="462"/>
        <end position="557"/>
    </location>
</feature>
<evidence type="ECO:0000259" key="2">
    <source>
        <dbReference type="PROSITE" id="PS50828"/>
    </source>
</evidence>
<dbReference type="PANTHER" id="PTHR46535:SF1">
    <property type="entry name" value="NEDD4-BINDING PROTEIN 2"/>
    <property type="match status" value="1"/>
</dbReference>
<name>A0A420HRG3_9PEZI</name>
<dbReference type="InterPro" id="IPR036063">
    <property type="entry name" value="Smr_dom_sf"/>
</dbReference>
<protein>
    <submittedName>
        <fullName evidence="3">Smr domain-containing protein</fullName>
    </submittedName>
</protein>
<dbReference type="EMBL" id="MCBQ01016935">
    <property type="protein sequence ID" value="RKF60045.1"/>
    <property type="molecule type" value="Genomic_DNA"/>
</dbReference>
<dbReference type="Pfam" id="PF02845">
    <property type="entry name" value="CUE"/>
    <property type="match status" value="1"/>
</dbReference>
<reference evidence="3 4" key="1">
    <citation type="journal article" date="2018" name="BMC Genomics">
        <title>Comparative genome analyses reveal sequence features reflecting distinct modes of host-adaptation between dicot and monocot powdery mildew.</title>
        <authorList>
            <person name="Wu Y."/>
            <person name="Ma X."/>
            <person name="Pan Z."/>
            <person name="Kale S.D."/>
            <person name="Song Y."/>
            <person name="King H."/>
            <person name="Zhang Q."/>
            <person name="Presley C."/>
            <person name="Deng X."/>
            <person name="Wei C.I."/>
            <person name="Xiao S."/>
        </authorList>
    </citation>
    <scope>NUCLEOTIDE SEQUENCE [LARGE SCALE GENOMIC DNA]</scope>
    <source>
        <strain evidence="3">UMSG3</strain>
    </source>
</reference>
<keyword evidence="4" id="KW-1185">Reference proteome</keyword>
<organism evidence="3 4">
    <name type="scientific">Golovinomyces cichoracearum</name>
    <dbReference type="NCBI Taxonomy" id="62708"/>
    <lineage>
        <taxon>Eukaryota</taxon>
        <taxon>Fungi</taxon>
        <taxon>Dikarya</taxon>
        <taxon>Ascomycota</taxon>
        <taxon>Pezizomycotina</taxon>
        <taxon>Leotiomycetes</taxon>
        <taxon>Erysiphales</taxon>
        <taxon>Erysiphaceae</taxon>
        <taxon>Golovinomyces</taxon>
    </lineage>
</organism>
<dbReference type="InterPro" id="IPR002625">
    <property type="entry name" value="Smr_dom"/>
</dbReference>
<dbReference type="SUPFAM" id="SSF160443">
    <property type="entry name" value="SMR domain-like"/>
    <property type="match status" value="1"/>
</dbReference>
<dbReference type="GO" id="GO:0005634">
    <property type="term" value="C:nucleus"/>
    <property type="evidence" value="ECO:0007669"/>
    <property type="project" value="TreeGrafter"/>
</dbReference>
<dbReference type="GO" id="GO:0004519">
    <property type="term" value="F:endonuclease activity"/>
    <property type="evidence" value="ECO:0007669"/>
    <property type="project" value="TreeGrafter"/>
</dbReference>
<dbReference type="PANTHER" id="PTHR46535">
    <property type="entry name" value="NEDD4-BINDING PROTEIN 2"/>
    <property type="match status" value="1"/>
</dbReference>
<dbReference type="InterPro" id="IPR003892">
    <property type="entry name" value="CUE"/>
</dbReference>
<dbReference type="InterPro" id="IPR058864">
    <property type="entry name" value="UBA_10"/>
</dbReference>
<dbReference type="SMART" id="SM00463">
    <property type="entry name" value="SMR"/>
    <property type="match status" value="1"/>
</dbReference>
<proteinExistence type="predicted"/>
<dbReference type="Gene3D" id="3.30.1370.110">
    <property type="match status" value="1"/>
</dbReference>
<sequence length="567" mass="62988">MATILDSEQLEADLIKEYAPCVNSSTILALISDYDLTDPNQKIAAKQILDFVRESSAEDESDLNSNEGSSNQFFFEYPASATDDSIGRASSQEWNFQNDDSSSHSSASVNDVIKSPTLSEGENKKSHSEILYKSYQDTLFGLNEREKETTLLAIFPTLKAYDIVHTLQKYKGNIELAIDDLMTQSFLEETGIRSRGIDGFVGNDVGRVPRLRKSKKGKKKEILSKVSDDTFLVPQSEIKGSWDIGCENINFLTERLNMSKSQIASIYHETGASLSKTISHIVKTHMEEAGPKVKDDFTIDTKVLELHHDYPSVSISQIKTICKMTRHNPSYAHHVLHALNSDNREQNSSGVQITICHPPLNLTPDKKTAISLLKSKNIPLEAALKSQVLSVVEEKTAQLREARNVAFRKATDAYRRSKSDRLMAAVATYYAEEGHTYNSQAIRAQSAAADLIAASQSSRNHVDLHGLRVQDAVRIARERVTTWWHELSEEIRLGNDAGRNLNYPFSSTTASCYRLVTGSGLHSRDGVSKIKPAVTKMLSREGWKFESGTGTIVVTGLSQSPSKNQTH</sequence>
<dbReference type="Pfam" id="PF26286">
    <property type="entry name" value="UBA_10"/>
    <property type="match status" value="1"/>
</dbReference>
<feature type="region of interest" description="Disordered" evidence="1">
    <location>
        <begin position="94"/>
        <end position="121"/>
    </location>
</feature>
<dbReference type="InterPro" id="IPR013899">
    <property type="entry name" value="DUF1771"/>
</dbReference>
<gene>
    <name evidence="3" type="ORF">GcM3_169015</name>
</gene>
<evidence type="ECO:0000313" key="4">
    <source>
        <dbReference type="Proteomes" id="UP000283383"/>
    </source>
</evidence>
<dbReference type="SMART" id="SM01162">
    <property type="entry name" value="DUF1771"/>
    <property type="match status" value="1"/>
</dbReference>
<dbReference type="PROSITE" id="PS50828">
    <property type="entry name" value="SMR"/>
    <property type="match status" value="1"/>
</dbReference>
<dbReference type="GO" id="GO:0043130">
    <property type="term" value="F:ubiquitin binding"/>
    <property type="evidence" value="ECO:0007669"/>
    <property type="project" value="InterPro"/>
</dbReference>
<evidence type="ECO:0000256" key="1">
    <source>
        <dbReference type="SAM" id="MobiDB-lite"/>
    </source>
</evidence>
<dbReference type="InterPro" id="IPR052772">
    <property type="entry name" value="Endo/PolyKinase_Domain-Protein"/>
</dbReference>
<dbReference type="AlphaFoldDB" id="A0A420HRG3"/>
<accession>A0A420HRG3</accession>